<dbReference type="STRING" id="105231.A0A1Y1HXD5"/>
<dbReference type="InterPro" id="IPR029058">
    <property type="entry name" value="AB_hydrolase_fold"/>
</dbReference>
<accession>A0A1Y1HXD5</accession>
<dbReference type="GO" id="GO:0016787">
    <property type="term" value="F:hydrolase activity"/>
    <property type="evidence" value="ECO:0000318"/>
    <property type="project" value="GO_Central"/>
</dbReference>
<dbReference type="Gene3D" id="3.40.50.1820">
    <property type="entry name" value="alpha/beta hydrolase"/>
    <property type="match status" value="1"/>
</dbReference>
<evidence type="ECO:0000313" key="3">
    <source>
        <dbReference type="Proteomes" id="UP000054558"/>
    </source>
</evidence>
<name>A0A1Y1HXD5_KLENI</name>
<evidence type="ECO:0000259" key="1">
    <source>
        <dbReference type="Pfam" id="PF00561"/>
    </source>
</evidence>
<gene>
    <name evidence="2" type="ORF">KFL_001440080</name>
</gene>
<dbReference type="InterPro" id="IPR050471">
    <property type="entry name" value="AB_hydrolase"/>
</dbReference>
<proteinExistence type="predicted"/>
<dbReference type="PANTHER" id="PTHR43433">
    <property type="entry name" value="HYDROLASE, ALPHA/BETA FOLD FAMILY PROTEIN"/>
    <property type="match status" value="1"/>
</dbReference>
<reference evidence="2 3" key="1">
    <citation type="journal article" date="2014" name="Nat. Commun.">
        <title>Klebsormidium flaccidum genome reveals primary factors for plant terrestrial adaptation.</title>
        <authorList>
            <person name="Hori K."/>
            <person name="Maruyama F."/>
            <person name="Fujisawa T."/>
            <person name="Togashi T."/>
            <person name="Yamamoto N."/>
            <person name="Seo M."/>
            <person name="Sato S."/>
            <person name="Yamada T."/>
            <person name="Mori H."/>
            <person name="Tajima N."/>
            <person name="Moriyama T."/>
            <person name="Ikeuchi M."/>
            <person name="Watanabe M."/>
            <person name="Wada H."/>
            <person name="Kobayashi K."/>
            <person name="Saito M."/>
            <person name="Masuda T."/>
            <person name="Sasaki-Sekimoto Y."/>
            <person name="Mashiguchi K."/>
            <person name="Awai K."/>
            <person name="Shimojima M."/>
            <person name="Masuda S."/>
            <person name="Iwai M."/>
            <person name="Nobusawa T."/>
            <person name="Narise T."/>
            <person name="Kondo S."/>
            <person name="Saito H."/>
            <person name="Sato R."/>
            <person name="Murakawa M."/>
            <person name="Ihara Y."/>
            <person name="Oshima-Yamada Y."/>
            <person name="Ohtaka K."/>
            <person name="Satoh M."/>
            <person name="Sonobe K."/>
            <person name="Ishii M."/>
            <person name="Ohtani R."/>
            <person name="Kanamori-Sato M."/>
            <person name="Honoki R."/>
            <person name="Miyazaki D."/>
            <person name="Mochizuki H."/>
            <person name="Umetsu J."/>
            <person name="Higashi K."/>
            <person name="Shibata D."/>
            <person name="Kamiya Y."/>
            <person name="Sato N."/>
            <person name="Nakamura Y."/>
            <person name="Tabata S."/>
            <person name="Ida S."/>
            <person name="Kurokawa K."/>
            <person name="Ohta H."/>
        </authorList>
    </citation>
    <scope>NUCLEOTIDE SEQUENCE [LARGE SCALE GENOMIC DNA]</scope>
    <source>
        <strain evidence="2 3">NIES-2285</strain>
    </source>
</reference>
<dbReference type="SUPFAM" id="SSF53474">
    <property type="entry name" value="alpha/beta-Hydrolases"/>
    <property type="match status" value="1"/>
</dbReference>
<dbReference type="OrthoDB" id="435520at2759"/>
<dbReference type="AlphaFoldDB" id="A0A1Y1HXD5"/>
<dbReference type="Pfam" id="PF00561">
    <property type="entry name" value="Abhydrolase_1"/>
    <property type="match status" value="1"/>
</dbReference>
<dbReference type="OMA" id="MSENYSQ"/>
<feature type="domain" description="AB hydrolase-1" evidence="1">
    <location>
        <begin position="31"/>
        <end position="283"/>
    </location>
</feature>
<sequence>MSGASDGASGSGMAAEIGKLLQSPRMCQGAPVVMFTGMGGNRLYGLFLEEGLLKLHLRLICVDRPGRGKTTPVVPENLNVLNFADCVLELLDRLNIEKFGLMGHSCGCLFAAGLAVRAPERVRGRMVLLAPWNLVSCPAVRWKLKMLHHLPGGLVAYGSSLMAAMVGRSAEAGFQDAYGRKFTRDLSDPERACVSSPRGAELHKQAMLITMAEDGKTAMTNDMLLSLEVYRSSDVHYEDVSIPVIVYHGDKDNEVPHTCATWMRDVMPRCEVLIKPGATHSILLDMAFMTDVVLPNFCSE</sequence>
<dbReference type="EMBL" id="DF237093">
    <property type="protein sequence ID" value="GAQ83320.1"/>
    <property type="molecule type" value="Genomic_DNA"/>
</dbReference>
<evidence type="ECO:0000313" key="2">
    <source>
        <dbReference type="EMBL" id="GAQ83320.1"/>
    </source>
</evidence>
<dbReference type="PANTHER" id="PTHR43433:SF10">
    <property type="entry name" value="AB HYDROLASE-1 DOMAIN-CONTAINING PROTEIN"/>
    <property type="match status" value="1"/>
</dbReference>
<keyword evidence="3" id="KW-1185">Reference proteome</keyword>
<dbReference type="Proteomes" id="UP000054558">
    <property type="component" value="Unassembled WGS sequence"/>
</dbReference>
<dbReference type="InterPro" id="IPR000073">
    <property type="entry name" value="AB_hydrolase_1"/>
</dbReference>
<organism evidence="2 3">
    <name type="scientific">Klebsormidium nitens</name>
    <name type="common">Green alga</name>
    <name type="synonym">Ulothrix nitens</name>
    <dbReference type="NCBI Taxonomy" id="105231"/>
    <lineage>
        <taxon>Eukaryota</taxon>
        <taxon>Viridiplantae</taxon>
        <taxon>Streptophyta</taxon>
        <taxon>Klebsormidiophyceae</taxon>
        <taxon>Klebsormidiales</taxon>
        <taxon>Klebsormidiaceae</taxon>
        <taxon>Klebsormidium</taxon>
    </lineage>
</organism>
<protein>
    <recommendedName>
        <fullName evidence="1">AB hydrolase-1 domain-containing protein</fullName>
    </recommendedName>
</protein>